<dbReference type="PANTHER" id="PTHR46910">
    <property type="entry name" value="TRANSCRIPTION FACTOR PDR1"/>
    <property type="match status" value="1"/>
</dbReference>
<comment type="subcellular location">
    <subcellularLocation>
        <location evidence="1">Nucleus</location>
    </subcellularLocation>
</comment>
<gene>
    <name evidence="7" type="ORF">IFM53868_05004</name>
</gene>
<protein>
    <submittedName>
        <fullName evidence="7">Uncharacterized transcriptional regulatory protein C3C7.04</fullName>
    </submittedName>
</protein>
<accession>A0ABQ1ARY6</accession>
<evidence type="ECO:0000256" key="4">
    <source>
        <dbReference type="ARBA" id="ARBA00023242"/>
    </source>
</evidence>
<evidence type="ECO:0000313" key="7">
    <source>
        <dbReference type="EMBL" id="GFF87023.1"/>
    </source>
</evidence>
<dbReference type="PANTHER" id="PTHR46910:SF3">
    <property type="entry name" value="HALOTOLERANCE PROTEIN 9-RELATED"/>
    <property type="match status" value="1"/>
</dbReference>
<comment type="caution">
    <text evidence="7">The sequence shown here is derived from an EMBL/GenBank/DDBJ whole genome shotgun (WGS) entry which is preliminary data.</text>
</comment>
<evidence type="ECO:0000256" key="2">
    <source>
        <dbReference type="ARBA" id="ARBA00022723"/>
    </source>
</evidence>
<evidence type="ECO:0000256" key="5">
    <source>
        <dbReference type="SAM" id="MobiDB-lite"/>
    </source>
</evidence>
<organism evidence="7 8">
    <name type="scientific">Aspergillus udagawae</name>
    <dbReference type="NCBI Taxonomy" id="91492"/>
    <lineage>
        <taxon>Eukaryota</taxon>
        <taxon>Fungi</taxon>
        <taxon>Dikarya</taxon>
        <taxon>Ascomycota</taxon>
        <taxon>Pezizomycotina</taxon>
        <taxon>Eurotiomycetes</taxon>
        <taxon>Eurotiomycetidae</taxon>
        <taxon>Eurotiales</taxon>
        <taxon>Aspergillaceae</taxon>
        <taxon>Aspergillus</taxon>
        <taxon>Aspergillus subgen. Fumigati</taxon>
    </lineage>
</organism>
<evidence type="ECO:0000313" key="8">
    <source>
        <dbReference type="Proteomes" id="UP000465266"/>
    </source>
</evidence>
<keyword evidence="2" id="KW-0479">Metal-binding</keyword>
<sequence length="336" mass="37085">MCDVCLGMGFECHYQQPAKRRAGVADAHSSSPLEGRVEAMESLIQQLLSKLNQGQLPDTPATDVIGIAEAQVLPEMQLPKLHPYNTDSVDGMCTITFADEYFPGYFGPSSSSAFFSSIIEATRKIHFGAGPTVRRAQDISKPPSPPTEGLPEGHSSESTTNGFLDPFYLPSSQDVMSLVETFFANTGRLFPYLHLATIVDFNAISRPVDPTRVNRAHLCVLNMIMAFASIHSPSNSSSIVDKLSHGKVFFDRALHLLVQMRPRDPTLESVQAALLVAQYVQGTQRSAQTWSIANSAIQGAFQIGLWRQPTVDDLDMGPLEAEVRMRTWWMCYMIDK</sequence>
<name>A0ABQ1ARY6_9EURO</name>
<evidence type="ECO:0000259" key="6">
    <source>
        <dbReference type="Pfam" id="PF04082"/>
    </source>
</evidence>
<dbReference type="CDD" id="cd12148">
    <property type="entry name" value="fungal_TF_MHR"/>
    <property type="match status" value="1"/>
</dbReference>
<dbReference type="EMBL" id="BLKG01000048">
    <property type="protein sequence ID" value="GFF87023.1"/>
    <property type="molecule type" value="Genomic_DNA"/>
</dbReference>
<evidence type="ECO:0000256" key="3">
    <source>
        <dbReference type="ARBA" id="ARBA00023125"/>
    </source>
</evidence>
<proteinExistence type="predicted"/>
<reference evidence="7 8" key="1">
    <citation type="submission" date="2020-01" db="EMBL/GenBank/DDBJ databases">
        <title>Draft genome sequence of Aspergillus udagawae IFM 53868.</title>
        <authorList>
            <person name="Takahashi H."/>
            <person name="Yaguchi T."/>
        </authorList>
    </citation>
    <scope>NUCLEOTIDE SEQUENCE [LARGE SCALE GENOMIC DNA]</scope>
    <source>
        <strain evidence="7 8">IFM 53868</strain>
    </source>
</reference>
<keyword evidence="3" id="KW-0238">DNA-binding</keyword>
<dbReference type="InterPro" id="IPR007219">
    <property type="entry name" value="XnlR_reg_dom"/>
</dbReference>
<dbReference type="Pfam" id="PF04082">
    <property type="entry name" value="Fungal_trans"/>
    <property type="match status" value="1"/>
</dbReference>
<feature type="region of interest" description="Disordered" evidence="5">
    <location>
        <begin position="132"/>
        <end position="158"/>
    </location>
</feature>
<feature type="domain" description="Xylanolytic transcriptional activator regulatory" evidence="6">
    <location>
        <begin position="180"/>
        <end position="336"/>
    </location>
</feature>
<evidence type="ECO:0000256" key="1">
    <source>
        <dbReference type="ARBA" id="ARBA00004123"/>
    </source>
</evidence>
<dbReference type="InterPro" id="IPR050987">
    <property type="entry name" value="AtrR-like"/>
</dbReference>
<keyword evidence="4" id="KW-0539">Nucleus</keyword>
<dbReference type="Proteomes" id="UP000465266">
    <property type="component" value="Unassembled WGS sequence"/>
</dbReference>
<keyword evidence="8" id="KW-1185">Reference proteome</keyword>